<keyword evidence="2" id="KW-1185">Reference proteome</keyword>
<comment type="caution">
    <text evidence="1">The sequence shown here is derived from an EMBL/GenBank/DDBJ whole genome shotgun (WGS) entry which is preliminary data.</text>
</comment>
<reference evidence="1" key="1">
    <citation type="journal article" date="2020" name="bioRxiv">
        <title>Comparative genomics of Chlamydomonas.</title>
        <authorList>
            <person name="Craig R.J."/>
            <person name="Hasan A.R."/>
            <person name="Ness R.W."/>
            <person name="Keightley P.D."/>
        </authorList>
    </citation>
    <scope>NUCLEOTIDE SEQUENCE</scope>
    <source>
        <strain evidence="1">SAG 7.73</strain>
    </source>
</reference>
<sequence>MQASADAYNGSLPWAIFNCTVRANTGSAAESQQLREHHLSPHMHNTALHGAAQHQPGNNSYSIFFDSPDFKNSITDDNAAAIIREIQKQADNQNKTCASHAHKAHTDTQYQRFNPHSTPAPPGGLQTASVQHVAIPTLTPASVTRSEPGGTLHTPGALKAISTALADNDAKGRRAQVQDGQLTSTRRLLGPGADNPNDFTDCFVWQFTDGTRLPLDGGHIQLNTNAIHYVRPPGATLALVCPTAYDAGSVLAACWLTAGLNPTLLRSTDPRSPGLHLRHGGRTQLVTVGVHHRSIGESPYLHVGGVPGRVEADQFQRPAATVVLIRNLLVDAAPWAGLDCAIAAQVFLNRFIVQAGIMLHHSPAELNIQPPAPAPEAEYAAGDVAPLPEPDDAAADDAVNTRRGLGGSLAAAAAEDTSSSSLAAITRRVDALQDLYDEGSSLAGEAAADLHVADVGLDMGSLSGFQQGAAAARDKISRLQGLTTRGQRQHSALVAPFLTAAGAPEELQSQLERAENISNHI</sequence>
<protein>
    <submittedName>
        <fullName evidence="1">Uncharacterized protein</fullName>
    </submittedName>
</protein>
<organism evidence="1 2">
    <name type="scientific">Chlamydomonas incerta</name>
    <dbReference type="NCBI Taxonomy" id="51695"/>
    <lineage>
        <taxon>Eukaryota</taxon>
        <taxon>Viridiplantae</taxon>
        <taxon>Chlorophyta</taxon>
        <taxon>core chlorophytes</taxon>
        <taxon>Chlorophyceae</taxon>
        <taxon>CS clade</taxon>
        <taxon>Chlamydomonadales</taxon>
        <taxon>Chlamydomonadaceae</taxon>
        <taxon>Chlamydomonas</taxon>
    </lineage>
</organism>
<dbReference type="EMBL" id="JAEHOC010000170">
    <property type="protein sequence ID" value="KAG2422176.1"/>
    <property type="molecule type" value="Genomic_DNA"/>
</dbReference>
<name>A0A835SAT0_CHLIN</name>
<evidence type="ECO:0000313" key="1">
    <source>
        <dbReference type="EMBL" id="KAG2422176.1"/>
    </source>
</evidence>
<evidence type="ECO:0000313" key="2">
    <source>
        <dbReference type="Proteomes" id="UP000650467"/>
    </source>
</evidence>
<dbReference type="AlphaFoldDB" id="A0A835SAT0"/>
<gene>
    <name evidence="1" type="ORF">HXX76_016232</name>
</gene>
<accession>A0A835SAT0</accession>
<dbReference type="Proteomes" id="UP000650467">
    <property type="component" value="Unassembled WGS sequence"/>
</dbReference>
<proteinExistence type="predicted"/>